<dbReference type="PANTHER" id="PTHR42924:SF3">
    <property type="entry name" value="POLYMERASE_HISTIDINOL PHOSPHATASE N-TERMINAL DOMAIN-CONTAINING PROTEIN"/>
    <property type="match status" value="1"/>
</dbReference>
<dbReference type="Pfam" id="PF02811">
    <property type="entry name" value="PHP"/>
    <property type="match status" value="1"/>
</dbReference>
<dbReference type="KEGG" id="bhc:JFL75_04515"/>
<protein>
    <submittedName>
        <fullName evidence="2">PHP domain-containing protein</fullName>
    </submittedName>
</protein>
<dbReference type="InterPro" id="IPR004013">
    <property type="entry name" value="PHP_dom"/>
</dbReference>
<reference evidence="2" key="1">
    <citation type="submission" date="2021-01" db="EMBL/GenBank/DDBJ databases">
        <title>Description of Breznakiella homolactica.</title>
        <authorList>
            <person name="Song Y."/>
            <person name="Brune A."/>
        </authorList>
    </citation>
    <scope>NUCLEOTIDE SEQUENCE</scope>
    <source>
        <strain evidence="2">RmG30</strain>
    </source>
</reference>
<accession>A0A7T8BBL5</accession>
<feature type="domain" description="Polymerase/histidinol phosphatase N-terminal" evidence="1">
    <location>
        <begin position="4"/>
        <end position="70"/>
    </location>
</feature>
<organism evidence="2 3">
    <name type="scientific">Breznakiella homolactica</name>
    <dbReference type="NCBI Taxonomy" id="2798577"/>
    <lineage>
        <taxon>Bacteria</taxon>
        <taxon>Pseudomonadati</taxon>
        <taxon>Spirochaetota</taxon>
        <taxon>Spirochaetia</taxon>
        <taxon>Spirochaetales</taxon>
        <taxon>Breznakiellaceae</taxon>
        <taxon>Breznakiella</taxon>
    </lineage>
</organism>
<name>A0A7T8BBL5_9SPIR</name>
<dbReference type="InterPro" id="IPR016195">
    <property type="entry name" value="Pol/histidinol_Pase-like"/>
</dbReference>
<evidence type="ECO:0000259" key="1">
    <source>
        <dbReference type="SMART" id="SM00481"/>
    </source>
</evidence>
<dbReference type="AlphaFoldDB" id="A0A7T8BBL5"/>
<keyword evidence="3" id="KW-1185">Reference proteome</keyword>
<dbReference type="InterPro" id="IPR052018">
    <property type="entry name" value="PHP_domain"/>
</dbReference>
<dbReference type="Gene3D" id="1.10.150.650">
    <property type="match status" value="1"/>
</dbReference>
<dbReference type="InterPro" id="IPR003141">
    <property type="entry name" value="Pol/His_phosphatase_N"/>
</dbReference>
<dbReference type="PANTHER" id="PTHR42924">
    <property type="entry name" value="EXONUCLEASE"/>
    <property type="match status" value="1"/>
</dbReference>
<dbReference type="Gene3D" id="3.20.20.140">
    <property type="entry name" value="Metal-dependent hydrolases"/>
    <property type="match status" value="1"/>
</dbReference>
<dbReference type="GO" id="GO:0035312">
    <property type="term" value="F:5'-3' DNA exonuclease activity"/>
    <property type="evidence" value="ECO:0007669"/>
    <property type="project" value="TreeGrafter"/>
</dbReference>
<proteinExistence type="predicted"/>
<dbReference type="CDD" id="cd07438">
    <property type="entry name" value="PHP_HisPPase_AMP"/>
    <property type="match status" value="1"/>
</dbReference>
<dbReference type="GO" id="GO:0004534">
    <property type="term" value="F:5'-3' RNA exonuclease activity"/>
    <property type="evidence" value="ECO:0007669"/>
    <property type="project" value="TreeGrafter"/>
</dbReference>
<sequence>MGLFDLHIHTSYSADGNLSPGEIVAMAKSRGLSAIAVTDHNSINGVKEAVHAGYAAGIRVIPGIELDCTFLGSDFHVLGYGINPDHPAFFVVNMDISRQEFNAARERIAALRNLGIPVNEKEAMSRAVHGCFVTGELIAEIVLGKPEAASNSLLQPYLPGGSRSDNPYVNFYWDFCSQGKEAHIPISYISMQKALEIIKEAGGVAVLAHPGQNLSGKEELLEYIIELGIDGIECYSTYHNREKSDFYLEIAKRYGLVVTGGSDFHGKTKPSVVMGEFGFPEADTGLLDKLDTALAMYSAREAGQNLRAPAV</sequence>
<evidence type="ECO:0000313" key="3">
    <source>
        <dbReference type="Proteomes" id="UP000595917"/>
    </source>
</evidence>
<dbReference type="EMBL" id="CP067089">
    <property type="protein sequence ID" value="QQO10190.1"/>
    <property type="molecule type" value="Genomic_DNA"/>
</dbReference>
<dbReference type="SMART" id="SM00481">
    <property type="entry name" value="POLIIIAc"/>
    <property type="match status" value="1"/>
</dbReference>
<gene>
    <name evidence="2" type="ORF">JFL75_04515</name>
</gene>
<dbReference type="Proteomes" id="UP000595917">
    <property type="component" value="Chromosome"/>
</dbReference>
<evidence type="ECO:0000313" key="2">
    <source>
        <dbReference type="EMBL" id="QQO10190.1"/>
    </source>
</evidence>
<dbReference type="SUPFAM" id="SSF89550">
    <property type="entry name" value="PHP domain-like"/>
    <property type="match status" value="1"/>
</dbReference>